<evidence type="ECO:0000313" key="2">
    <source>
        <dbReference type="Proteomes" id="UP000032726"/>
    </source>
</evidence>
<keyword evidence="2" id="KW-1185">Reference proteome</keyword>
<dbReference type="STRING" id="516051.VC82_807"/>
<dbReference type="RefSeq" id="WP_313777712.1">
    <property type="nucleotide sequence ID" value="NZ_CP011071.1"/>
</dbReference>
<proteinExistence type="predicted"/>
<name>A0A0D5YRF9_9FLAO</name>
<accession>A0A0D5YRF9</accession>
<gene>
    <name evidence="1" type="ORF">VC82_807</name>
</gene>
<protein>
    <submittedName>
        <fullName evidence="1">Glycine dehydrogenase</fullName>
    </submittedName>
</protein>
<dbReference type="Proteomes" id="UP000032726">
    <property type="component" value="Chromosome"/>
</dbReference>
<dbReference type="EMBL" id="CP011071">
    <property type="protein sequence ID" value="AKA34468.1"/>
    <property type="molecule type" value="Genomic_DNA"/>
</dbReference>
<sequence length="76" mass="8867">MMISCDEAAHICNKTQYKDASLWEKIKLRLHVVVCATCAKFAKKNRQLTSLCEKANLHVLSQPEKDQMKKRLEKEY</sequence>
<evidence type="ECO:0000313" key="1">
    <source>
        <dbReference type="EMBL" id="AKA34468.1"/>
    </source>
</evidence>
<dbReference type="AlphaFoldDB" id="A0A0D5YRF9"/>
<organism evidence="1 2">
    <name type="scientific">Flagellimonas lutaonensis</name>
    <dbReference type="NCBI Taxonomy" id="516051"/>
    <lineage>
        <taxon>Bacteria</taxon>
        <taxon>Pseudomonadati</taxon>
        <taxon>Bacteroidota</taxon>
        <taxon>Flavobacteriia</taxon>
        <taxon>Flavobacteriales</taxon>
        <taxon>Flavobacteriaceae</taxon>
        <taxon>Flagellimonas</taxon>
    </lineage>
</organism>
<reference evidence="1 2" key="1">
    <citation type="submission" date="2015-03" db="EMBL/GenBank/DDBJ databases">
        <title>Complete genome sequence of Muricauda lutaonensis CC-HSB-11T, isolated from a coastal hot spring.</title>
        <authorList>
            <person name="Kim K.M."/>
        </authorList>
    </citation>
    <scope>NUCLEOTIDE SEQUENCE [LARGE SCALE GENOMIC DNA]</scope>
    <source>
        <strain evidence="1 2">CC-HSB-11</strain>
    </source>
</reference>
<dbReference type="KEGG" id="mlt:VC82_807"/>
<dbReference type="HOGENOM" id="CLU_193612_0_0_10"/>